<keyword evidence="4" id="KW-1185">Reference proteome</keyword>
<evidence type="ECO:0000256" key="2">
    <source>
        <dbReference type="SAM" id="Phobius"/>
    </source>
</evidence>
<dbReference type="Proteomes" id="UP001521116">
    <property type="component" value="Unassembled WGS sequence"/>
</dbReference>
<dbReference type="PANTHER" id="PTHR37577">
    <property type="entry name" value="INTEGRAL MEMBRANE PROTEIN"/>
    <property type="match status" value="1"/>
</dbReference>
<keyword evidence="2" id="KW-0812">Transmembrane</keyword>
<evidence type="ECO:0000256" key="1">
    <source>
        <dbReference type="SAM" id="MobiDB-lite"/>
    </source>
</evidence>
<gene>
    <name evidence="3" type="ORF">SLS56_004434</name>
</gene>
<name>A0ABR3SX14_9PEZI</name>
<feature type="transmembrane region" description="Helical" evidence="2">
    <location>
        <begin position="118"/>
        <end position="137"/>
    </location>
</feature>
<proteinExistence type="predicted"/>
<feature type="compositionally biased region" description="Basic and acidic residues" evidence="1">
    <location>
        <begin position="917"/>
        <end position="927"/>
    </location>
</feature>
<accession>A0ABR3SX14</accession>
<sequence length="927" mass="105255">MATSYVFPYDEADKAIAFRPPGYSGTNCSFLASHYFDPNATFTVDPNPDIAGIGVILAFLISAYATLLFTICAYWTGLVPDELLNAIDKRFFGAKSERRPGWSEAFQEGIRAFSDQQIITGIAVLAAAFAGFETVSVYHWRTVVYLAWMSSNVHLTTLTVLRRLLQANTAARALRLTGMLVLFVLLVAALIPTASDSFGNAASNVPYADLWYLRSLAFTPADPAACFWQRRYMDGPTMDSVISFVMLTSSYVWKVTGLFGRSHKLARELLRNRPARAVPPLIRRAALWRSRSRRVVYWLTAWPHSFVVGLYVLYMAVFDFMDSFAASILVLTISLVWGTLNLVIPRAFMSKWVGSDESEWNFGQYLPVMLLLLPVMSIIEEFSVRKHKFEPVERPPSPPIAGATSGSDSLHLPQSSWSTPSPSRAGTESSVLPLLRPSYSPYGGSSLASGSRGRACLESAGASDQDKAPMSVTVIDVPSPEQQQHDRLYASRFFKSLVWVTNVSIILAATFVFVMRYMNLVDAFLPFDSNAVALSQLQRKAQRRSGKAKPMDSNDGSQYEIPETDPDDIKHLWNDVRTMAPKRDGEDTDIMTDPLFFDKVLKPRNLVVVSGLAEAEKQCVWNHFLVEEAPEDTSTYYRGISGLSKTTLWMPGDYSLVEEIVAEYQAMIQYKQNESEFASYCTEKVLKRELRRPNMPKSRTWQAERLLNYSIKPFGHWKEPPVVFDMDTTKRYGWDPFPDVAYWLSLQDHTPKHRTFIEDYVQVHDQRLLCPYFSGEFKKDDRDEDAKSRDQLAAAAMMAFYNRWQLRKDAQMAMGCEREEMNHQDIRHYGATLQREEFTIWGFTPIINNSEWHGCRMLKLTSGYFNEEIDVTTFRDWINEIHRWGLTIHGPSVYADALAASQPRPQQAETRPITLKRARDNSGEELF</sequence>
<evidence type="ECO:0000313" key="3">
    <source>
        <dbReference type="EMBL" id="KAL1631187.1"/>
    </source>
</evidence>
<feature type="region of interest" description="Disordered" evidence="1">
    <location>
        <begin position="900"/>
        <end position="927"/>
    </location>
</feature>
<feature type="compositionally biased region" description="Polar residues" evidence="1">
    <location>
        <begin position="404"/>
        <end position="429"/>
    </location>
</feature>
<feature type="region of interest" description="Disordered" evidence="1">
    <location>
        <begin position="390"/>
        <end position="429"/>
    </location>
</feature>
<feature type="region of interest" description="Disordered" evidence="1">
    <location>
        <begin position="542"/>
        <end position="565"/>
    </location>
</feature>
<feature type="transmembrane region" description="Helical" evidence="2">
    <location>
        <begin position="173"/>
        <end position="191"/>
    </location>
</feature>
<feature type="transmembrane region" description="Helical" evidence="2">
    <location>
        <begin position="50"/>
        <end position="75"/>
    </location>
</feature>
<evidence type="ECO:0000313" key="4">
    <source>
        <dbReference type="Proteomes" id="UP001521116"/>
    </source>
</evidence>
<protein>
    <submittedName>
        <fullName evidence="3">Uncharacterized protein</fullName>
    </submittedName>
</protein>
<keyword evidence="2" id="KW-0472">Membrane</keyword>
<feature type="transmembrane region" description="Helical" evidence="2">
    <location>
        <begin position="497"/>
        <end position="518"/>
    </location>
</feature>
<dbReference type="InterPro" id="IPR053018">
    <property type="entry name" value="Elsinochrome_Biosynth-Asso"/>
</dbReference>
<organism evidence="3 4">
    <name type="scientific">Neofusicoccum ribis</name>
    <dbReference type="NCBI Taxonomy" id="45134"/>
    <lineage>
        <taxon>Eukaryota</taxon>
        <taxon>Fungi</taxon>
        <taxon>Dikarya</taxon>
        <taxon>Ascomycota</taxon>
        <taxon>Pezizomycotina</taxon>
        <taxon>Dothideomycetes</taxon>
        <taxon>Dothideomycetes incertae sedis</taxon>
        <taxon>Botryosphaeriales</taxon>
        <taxon>Botryosphaeriaceae</taxon>
        <taxon>Neofusicoccum</taxon>
    </lineage>
</organism>
<dbReference type="PANTHER" id="PTHR37577:SF1">
    <property type="entry name" value="INTEGRAL MEMBRANE PROTEIN"/>
    <property type="match status" value="1"/>
</dbReference>
<reference evidence="3 4" key="1">
    <citation type="submission" date="2024-02" db="EMBL/GenBank/DDBJ databases">
        <title>De novo assembly and annotation of 12 fungi associated with fruit tree decline syndrome in Ontario, Canada.</title>
        <authorList>
            <person name="Sulman M."/>
            <person name="Ellouze W."/>
            <person name="Ilyukhin E."/>
        </authorList>
    </citation>
    <scope>NUCLEOTIDE SEQUENCE [LARGE SCALE GENOMIC DNA]</scope>
    <source>
        <strain evidence="3 4">M1-105</strain>
    </source>
</reference>
<dbReference type="EMBL" id="JAJVDC020000040">
    <property type="protein sequence ID" value="KAL1631187.1"/>
    <property type="molecule type" value="Genomic_DNA"/>
</dbReference>
<keyword evidence="2" id="KW-1133">Transmembrane helix</keyword>
<feature type="transmembrane region" description="Helical" evidence="2">
    <location>
        <begin position="295"/>
        <end position="317"/>
    </location>
</feature>
<feature type="transmembrane region" description="Helical" evidence="2">
    <location>
        <begin position="324"/>
        <end position="344"/>
    </location>
</feature>
<feature type="transmembrane region" description="Helical" evidence="2">
    <location>
        <begin position="240"/>
        <end position="260"/>
    </location>
</feature>
<comment type="caution">
    <text evidence="3">The sequence shown here is derived from an EMBL/GenBank/DDBJ whole genome shotgun (WGS) entry which is preliminary data.</text>
</comment>